<feature type="chain" id="PRO_5016146319" description="Penicillin-binding protein" evidence="1">
    <location>
        <begin position="21"/>
        <end position="343"/>
    </location>
</feature>
<evidence type="ECO:0000313" key="2">
    <source>
        <dbReference type="EMBL" id="PXY00752.1"/>
    </source>
</evidence>
<keyword evidence="1" id="KW-0732">Signal</keyword>
<dbReference type="Gene3D" id="2.40.160.60">
    <property type="entry name" value="Outer membrane protein transport protein (OMPP1/FadL/TodX)"/>
    <property type="match status" value="1"/>
</dbReference>
<sequence length="343" mass="38694">MNRSLVIYLILFLSSLQAFSQSAGENIYEFLNLGSSARVAALGGDQIALGNVDADYAFYNPAALHPELDQSINLNYVSYLADINYGYASYTKNYKGIGTFSLGMHYVNYGKFTEADELGDITGNFKASDYALFISYGKQINENLRVGLTLKPIYSSLEKYSSFGLATDLAIIYDSSDKLFRASLVARNFGYQVKPYYGSHREDLPNEILIGMSTKLQHAPFRFAITYRHLEKFNQSYQSDLDKVDDAFSNQSSEDGFVDKALKHFILGAEFLPTKNFAVRLGYNFQRRDELAVEEKKSTVGFTWGFGFKVSRFRINFASAKYHLAGSSNHFSVSTRLSDFNFR</sequence>
<evidence type="ECO:0008006" key="4">
    <source>
        <dbReference type="Google" id="ProtNLM"/>
    </source>
</evidence>
<dbReference type="Proteomes" id="UP000248079">
    <property type="component" value="Unassembled WGS sequence"/>
</dbReference>
<name>A0A2V3ZWA2_9BACT</name>
<evidence type="ECO:0000313" key="3">
    <source>
        <dbReference type="Proteomes" id="UP000248079"/>
    </source>
</evidence>
<proteinExistence type="predicted"/>
<dbReference type="SUPFAM" id="SSF56935">
    <property type="entry name" value="Porins"/>
    <property type="match status" value="1"/>
</dbReference>
<feature type="signal peptide" evidence="1">
    <location>
        <begin position="1"/>
        <end position="20"/>
    </location>
</feature>
<dbReference type="NCBIfam" id="NF033711">
    <property type="entry name" value="T9SS_PorQ"/>
    <property type="match status" value="1"/>
</dbReference>
<evidence type="ECO:0000256" key="1">
    <source>
        <dbReference type="SAM" id="SignalP"/>
    </source>
</evidence>
<protein>
    <recommendedName>
        <fullName evidence="4">Penicillin-binding protein</fullName>
    </recommendedName>
</protein>
<dbReference type="RefSeq" id="WP_110361118.1">
    <property type="nucleotide sequence ID" value="NZ_QFLI01000005.1"/>
</dbReference>
<gene>
    <name evidence="2" type="ORF">DF185_12660</name>
</gene>
<dbReference type="EMBL" id="QFLI01000005">
    <property type="protein sequence ID" value="PXY00752.1"/>
    <property type="molecule type" value="Genomic_DNA"/>
</dbReference>
<organism evidence="2 3">
    <name type="scientific">Marinifilum breve</name>
    <dbReference type="NCBI Taxonomy" id="2184082"/>
    <lineage>
        <taxon>Bacteria</taxon>
        <taxon>Pseudomonadati</taxon>
        <taxon>Bacteroidota</taxon>
        <taxon>Bacteroidia</taxon>
        <taxon>Marinilabiliales</taxon>
        <taxon>Marinifilaceae</taxon>
    </lineage>
</organism>
<dbReference type="NCBIfam" id="NF033709">
    <property type="entry name" value="PorV_fam"/>
    <property type="match status" value="1"/>
</dbReference>
<comment type="caution">
    <text evidence="2">The sequence shown here is derived from an EMBL/GenBank/DDBJ whole genome shotgun (WGS) entry which is preliminary data.</text>
</comment>
<reference evidence="2 3" key="1">
    <citation type="submission" date="2018-05" db="EMBL/GenBank/DDBJ databases">
        <title>Marinifilum breve JC075T sp. nov., a marine bacterium isolated from Yongle Blue Hole in the South China Sea.</title>
        <authorList>
            <person name="Fu T."/>
        </authorList>
    </citation>
    <scope>NUCLEOTIDE SEQUENCE [LARGE SCALE GENOMIC DNA]</scope>
    <source>
        <strain evidence="2 3">JC075</strain>
    </source>
</reference>
<keyword evidence="3" id="KW-1185">Reference proteome</keyword>
<dbReference type="AlphaFoldDB" id="A0A2V3ZWA2"/>
<accession>A0A2V3ZWA2</accession>
<dbReference type="OrthoDB" id="9809953at2"/>